<evidence type="ECO:0008006" key="3">
    <source>
        <dbReference type="Google" id="ProtNLM"/>
    </source>
</evidence>
<sequence>MRIPARARLVTPAVVVSLLGLMVVSCGSGSGSGSGAKPRPSVSRAVAERGYEAAYDAGWRVGRRLFESGGKGAAVRETVWGGCVRRSLTARPQNVVERDRGAWVLGCTQAMGTGTDRQPPVRPVTRRESAPDLLARFQTWAVGNGRKQPARHAGQAVLVHLGDRDYDVELTTSYTDKSAKADVQRLADAFATWWDGDDGDDSTAWNLILLARDGRRLTTRDL</sequence>
<evidence type="ECO:0000313" key="2">
    <source>
        <dbReference type="Proteomes" id="UP000031501"/>
    </source>
</evidence>
<dbReference type="PROSITE" id="PS51257">
    <property type="entry name" value="PROKAR_LIPOPROTEIN"/>
    <property type="match status" value="1"/>
</dbReference>
<protein>
    <recommendedName>
        <fullName evidence="3">Lipoprotein</fullName>
    </recommendedName>
</protein>
<dbReference type="RefSeq" id="WP_043433535.1">
    <property type="nucleotide sequence ID" value="NZ_CP021080.1"/>
</dbReference>
<dbReference type="Proteomes" id="UP000031501">
    <property type="component" value="Chromosome"/>
</dbReference>
<dbReference type="EMBL" id="CP022433">
    <property type="protein sequence ID" value="ASN24326.1"/>
    <property type="molecule type" value="Genomic_DNA"/>
</dbReference>
<keyword evidence="2" id="KW-1185">Reference proteome</keyword>
<reference evidence="1 2" key="1">
    <citation type="submission" date="2017-07" db="EMBL/GenBank/DDBJ databases">
        <title>Genome sequence of Streptomyces pluripotens MUSC 137T.</title>
        <authorList>
            <person name="Ser H.-L."/>
            <person name="Lee L.-H."/>
        </authorList>
    </citation>
    <scope>NUCLEOTIDE SEQUENCE [LARGE SCALE GENOMIC DNA]</scope>
    <source>
        <strain evidence="1 2">MUSC 137</strain>
    </source>
</reference>
<dbReference type="KEGG" id="splu:LK06_008895"/>
<evidence type="ECO:0000313" key="1">
    <source>
        <dbReference type="EMBL" id="ASN24326.1"/>
    </source>
</evidence>
<dbReference type="AlphaFoldDB" id="A0A221NWZ0"/>
<accession>A0A221NWZ0</accession>
<name>A0A221NWZ0_9ACTN</name>
<proteinExistence type="predicted"/>
<dbReference type="OrthoDB" id="4197515at2"/>
<organism evidence="1 2">
    <name type="scientific">Streptomyces pluripotens</name>
    <dbReference type="NCBI Taxonomy" id="1355015"/>
    <lineage>
        <taxon>Bacteria</taxon>
        <taxon>Bacillati</taxon>
        <taxon>Actinomycetota</taxon>
        <taxon>Actinomycetes</taxon>
        <taxon>Kitasatosporales</taxon>
        <taxon>Streptomycetaceae</taxon>
        <taxon>Streptomyces</taxon>
    </lineage>
</organism>
<gene>
    <name evidence="1" type="ORF">LK07_10005</name>
</gene>